<evidence type="ECO:0000256" key="2">
    <source>
        <dbReference type="ARBA" id="ARBA00010742"/>
    </source>
</evidence>
<dbReference type="EMBL" id="JBHTIR010003961">
    <property type="protein sequence ID" value="MFD0856110.1"/>
    <property type="molecule type" value="Genomic_DNA"/>
</dbReference>
<organism evidence="6 7">
    <name type="scientific">Actinomadura adrarensis</name>
    <dbReference type="NCBI Taxonomy" id="1819600"/>
    <lineage>
        <taxon>Bacteria</taxon>
        <taxon>Bacillati</taxon>
        <taxon>Actinomycetota</taxon>
        <taxon>Actinomycetes</taxon>
        <taxon>Streptosporangiales</taxon>
        <taxon>Thermomonosporaceae</taxon>
        <taxon>Actinomadura</taxon>
    </lineage>
</organism>
<dbReference type="PANTHER" id="PTHR30024">
    <property type="entry name" value="ALIPHATIC SULFONATES-BINDING PROTEIN-RELATED"/>
    <property type="match status" value="1"/>
</dbReference>
<dbReference type="Pfam" id="PF13379">
    <property type="entry name" value="NMT1_2"/>
    <property type="match status" value="1"/>
</dbReference>
<gene>
    <name evidence="6" type="ORF">ACFQ07_27980</name>
</gene>
<evidence type="ECO:0000313" key="6">
    <source>
        <dbReference type="EMBL" id="MFD0856110.1"/>
    </source>
</evidence>
<evidence type="ECO:0000256" key="3">
    <source>
        <dbReference type="ARBA" id="ARBA00022729"/>
    </source>
</evidence>
<evidence type="ECO:0000313" key="7">
    <source>
        <dbReference type="Proteomes" id="UP001597083"/>
    </source>
</evidence>
<evidence type="ECO:0000256" key="1">
    <source>
        <dbReference type="ARBA" id="ARBA00004418"/>
    </source>
</evidence>
<comment type="similarity">
    <text evidence="2">Belongs to the bacterial solute-binding protein SsuA/TauA family.</text>
</comment>
<proteinExistence type="inferred from homology"/>
<accession>A0ABW3CQB7</accession>
<dbReference type="Gene3D" id="3.40.190.10">
    <property type="entry name" value="Periplasmic binding protein-like II"/>
    <property type="match status" value="2"/>
</dbReference>
<protein>
    <submittedName>
        <fullName evidence="6">ABC transporter substrate-binding protein</fullName>
    </submittedName>
</protein>
<comment type="caution">
    <text evidence="6">The sequence shown here is derived from an EMBL/GenBank/DDBJ whole genome shotgun (WGS) entry which is preliminary data.</text>
</comment>
<dbReference type="PROSITE" id="PS51257">
    <property type="entry name" value="PROKAR_LIPOPROTEIN"/>
    <property type="match status" value="1"/>
</dbReference>
<evidence type="ECO:0000256" key="4">
    <source>
        <dbReference type="SAM" id="SignalP"/>
    </source>
</evidence>
<keyword evidence="7" id="KW-1185">Reference proteome</keyword>
<dbReference type="InterPro" id="IPR006311">
    <property type="entry name" value="TAT_signal"/>
</dbReference>
<dbReference type="SUPFAM" id="SSF53850">
    <property type="entry name" value="Periplasmic binding protein-like II"/>
    <property type="match status" value="1"/>
</dbReference>
<dbReference type="PANTHER" id="PTHR30024:SF47">
    <property type="entry name" value="TAURINE-BINDING PERIPLASMIC PROTEIN"/>
    <property type="match status" value="1"/>
</dbReference>
<feature type="signal peptide" evidence="4">
    <location>
        <begin position="1"/>
        <end position="24"/>
    </location>
</feature>
<dbReference type="SMART" id="SM00062">
    <property type="entry name" value="PBPb"/>
    <property type="match status" value="1"/>
</dbReference>
<sequence length="326" mass="34430">MKFAMDRRRWLAGALAGALTLSLAGCGDDAEVSANGLEKSEINVGVMPISEAAGVQIAISRGFFKAEGLDVKLTIANGAAEVLPKLKGGQIDIGQAGHVGVIDAQVKGAFGKLKIVAEASSMTKNLNGILVAKDSSIRTPKDLAGKKIGTNAVKNQNSLLAHATLQPHGVKIDEDRDVVVAPFPAQEQLLKSGKVEAIIVPEPFVTQVQQSIGARLLTDFSSGPTKDFPITGFASTEEFATKNPKTVAAFQRALAKAQALAADRAVLQEELPKFTKLDAKIVGVIALNGFPTSTSATRIQRVADVMLQFGYLQSRFDVKTFVVEHG</sequence>
<dbReference type="PROSITE" id="PS51318">
    <property type="entry name" value="TAT"/>
    <property type="match status" value="1"/>
</dbReference>
<reference evidence="7" key="1">
    <citation type="journal article" date="2019" name="Int. J. Syst. Evol. Microbiol.">
        <title>The Global Catalogue of Microorganisms (GCM) 10K type strain sequencing project: providing services to taxonomists for standard genome sequencing and annotation.</title>
        <authorList>
            <consortium name="The Broad Institute Genomics Platform"/>
            <consortium name="The Broad Institute Genome Sequencing Center for Infectious Disease"/>
            <person name="Wu L."/>
            <person name="Ma J."/>
        </authorList>
    </citation>
    <scope>NUCLEOTIDE SEQUENCE [LARGE SCALE GENOMIC DNA]</scope>
    <source>
        <strain evidence="7">JCM 31696</strain>
    </source>
</reference>
<keyword evidence="3 4" id="KW-0732">Signal</keyword>
<comment type="subcellular location">
    <subcellularLocation>
        <location evidence="1">Periplasm</location>
    </subcellularLocation>
</comment>
<name>A0ABW3CQB7_9ACTN</name>
<dbReference type="Proteomes" id="UP001597083">
    <property type="component" value="Unassembled WGS sequence"/>
</dbReference>
<evidence type="ECO:0000259" key="5">
    <source>
        <dbReference type="SMART" id="SM00062"/>
    </source>
</evidence>
<feature type="chain" id="PRO_5045339367" evidence="4">
    <location>
        <begin position="25"/>
        <end position="326"/>
    </location>
</feature>
<feature type="domain" description="Solute-binding protein family 3/N-terminal" evidence="5">
    <location>
        <begin position="41"/>
        <end position="273"/>
    </location>
</feature>
<dbReference type="InterPro" id="IPR001638">
    <property type="entry name" value="Solute-binding_3/MltF_N"/>
</dbReference>